<dbReference type="OrthoDB" id="341421at2759"/>
<dbReference type="AlphaFoldDB" id="A0A0C9WUN3"/>
<sequence length="203" mass="23310">MYTFNFSMVIADMGPYTKHGKIESAFKFAPGFFCDREIKHNTPKLMEERQRFSVLRNTDLHEAMDEAVEELIGGPSAYKEKYSKAICDFMDKVAGRTCTEVEKDVLVRFAIGDRCIMAMNIRSEEYLHFPESPQLGIDIDPGELDRMPPRVEGDEKWWRSFKRITQKQRKGKITTSELRDALDVLLDKHPAKADPSGIRQGNA</sequence>
<dbReference type="HOGENOM" id="CLU_1240323_0_0_1"/>
<evidence type="ECO:0000313" key="2">
    <source>
        <dbReference type="Proteomes" id="UP000054477"/>
    </source>
</evidence>
<organism evidence="1 2">
    <name type="scientific">Laccaria amethystina LaAM-08-1</name>
    <dbReference type="NCBI Taxonomy" id="1095629"/>
    <lineage>
        <taxon>Eukaryota</taxon>
        <taxon>Fungi</taxon>
        <taxon>Dikarya</taxon>
        <taxon>Basidiomycota</taxon>
        <taxon>Agaricomycotina</taxon>
        <taxon>Agaricomycetes</taxon>
        <taxon>Agaricomycetidae</taxon>
        <taxon>Agaricales</taxon>
        <taxon>Agaricineae</taxon>
        <taxon>Hydnangiaceae</taxon>
        <taxon>Laccaria</taxon>
    </lineage>
</organism>
<proteinExistence type="predicted"/>
<accession>A0A0C9WUN3</accession>
<reference evidence="1 2" key="1">
    <citation type="submission" date="2014-04" db="EMBL/GenBank/DDBJ databases">
        <authorList>
            <consortium name="DOE Joint Genome Institute"/>
            <person name="Kuo A."/>
            <person name="Kohler A."/>
            <person name="Nagy L.G."/>
            <person name="Floudas D."/>
            <person name="Copeland A."/>
            <person name="Barry K.W."/>
            <person name="Cichocki N."/>
            <person name="Veneault-Fourrey C."/>
            <person name="LaButti K."/>
            <person name="Lindquist E.A."/>
            <person name="Lipzen A."/>
            <person name="Lundell T."/>
            <person name="Morin E."/>
            <person name="Murat C."/>
            <person name="Sun H."/>
            <person name="Tunlid A."/>
            <person name="Henrissat B."/>
            <person name="Grigoriev I.V."/>
            <person name="Hibbett D.S."/>
            <person name="Martin F."/>
            <person name="Nordberg H.P."/>
            <person name="Cantor M.N."/>
            <person name="Hua S.X."/>
        </authorList>
    </citation>
    <scope>NUCLEOTIDE SEQUENCE [LARGE SCALE GENOMIC DNA]</scope>
    <source>
        <strain evidence="1 2">LaAM-08-1</strain>
    </source>
</reference>
<gene>
    <name evidence="1" type="ORF">K443DRAFT_134268</name>
</gene>
<dbReference type="Proteomes" id="UP000054477">
    <property type="component" value="Unassembled WGS sequence"/>
</dbReference>
<keyword evidence="2" id="KW-1185">Reference proteome</keyword>
<name>A0A0C9WUN3_9AGAR</name>
<evidence type="ECO:0000313" key="1">
    <source>
        <dbReference type="EMBL" id="KIJ95975.1"/>
    </source>
</evidence>
<dbReference type="EMBL" id="KN838736">
    <property type="protein sequence ID" value="KIJ95975.1"/>
    <property type="molecule type" value="Genomic_DNA"/>
</dbReference>
<protein>
    <submittedName>
        <fullName evidence="1">Uncharacterized protein</fullName>
    </submittedName>
</protein>
<reference evidence="2" key="2">
    <citation type="submission" date="2015-01" db="EMBL/GenBank/DDBJ databases">
        <title>Evolutionary Origins and Diversification of the Mycorrhizal Mutualists.</title>
        <authorList>
            <consortium name="DOE Joint Genome Institute"/>
            <consortium name="Mycorrhizal Genomics Consortium"/>
            <person name="Kohler A."/>
            <person name="Kuo A."/>
            <person name="Nagy L.G."/>
            <person name="Floudas D."/>
            <person name="Copeland A."/>
            <person name="Barry K.W."/>
            <person name="Cichocki N."/>
            <person name="Veneault-Fourrey C."/>
            <person name="LaButti K."/>
            <person name="Lindquist E.A."/>
            <person name="Lipzen A."/>
            <person name="Lundell T."/>
            <person name="Morin E."/>
            <person name="Murat C."/>
            <person name="Riley R."/>
            <person name="Ohm R."/>
            <person name="Sun H."/>
            <person name="Tunlid A."/>
            <person name="Henrissat B."/>
            <person name="Grigoriev I.V."/>
            <person name="Hibbett D.S."/>
            <person name="Martin F."/>
        </authorList>
    </citation>
    <scope>NUCLEOTIDE SEQUENCE [LARGE SCALE GENOMIC DNA]</scope>
    <source>
        <strain evidence="2">LaAM-08-1</strain>
    </source>
</reference>